<dbReference type="Proteomes" id="UP001205105">
    <property type="component" value="Unassembled WGS sequence"/>
</dbReference>
<dbReference type="GO" id="GO:0009055">
    <property type="term" value="F:electron transfer activity"/>
    <property type="evidence" value="ECO:0007669"/>
    <property type="project" value="InterPro"/>
</dbReference>
<dbReference type="CDD" id="cd00207">
    <property type="entry name" value="fer2"/>
    <property type="match status" value="1"/>
</dbReference>
<proteinExistence type="inferred from homology"/>
<dbReference type="NCBIfam" id="TIGR02008">
    <property type="entry name" value="fdx_plant"/>
    <property type="match status" value="1"/>
</dbReference>
<keyword evidence="2 8" id="KW-0813">Transport</keyword>
<evidence type="ECO:0000259" key="9">
    <source>
        <dbReference type="PROSITE" id="PS51085"/>
    </source>
</evidence>
<dbReference type="Pfam" id="PF00111">
    <property type="entry name" value="Fer2"/>
    <property type="match status" value="1"/>
</dbReference>
<evidence type="ECO:0000256" key="1">
    <source>
        <dbReference type="ARBA" id="ARBA00007874"/>
    </source>
</evidence>
<keyword evidence="6 8" id="KW-0408">Iron</keyword>
<keyword evidence="8" id="KW-0150">Chloroplast</keyword>
<dbReference type="PANTHER" id="PTHR43112">
    <property type="entry name" value="FERREDOXIN"/>
    <property type="match status" value="1"/>
</dbReference>
<keyword evidence="3 8" id="KW-0001">2Fe-2S</keyword>
<dbReference type="GO" id="GO:0022900">
    <property type="term" value="P:electron transport chain"/>
    <property type="evidence" value="ECO:0007669"/>
    <property type="project" value="InterPro"/>
</dbReference>
<dbReference type="EMBL" id="JADXDR010000052">
    <property type="protein sequence ID" value="KAI7842486.1"/>
    <property type="molecule type" value="Genomic_DNA"/>
</dbReference>
<evidence type="ECO:0000256" key="7">
    <source>
        <dbReference type="ARBA" id="ARBA00023014"/>
    </source>
</evidence>
<evidence type="ECO:0000256" key="3">
    <source>
        <dbReference type="ARBA" id="ARBA00022714"/>
    </source>
</evidence>
<dbReference type="PANTHER" id="PTHR43112:SF9">
    <property type="entry name" value="FERREDOXIN C 1, CHLOROPLASTIC"/>
    <property type="match status" value="1"/>
</dbReference>
<protein>
    <recommendedName>
        <fullName evidence="8">Ferredoxin</fullName>
    </recommendedName>
</protein>
<dbReference type="InterPro" id="IPR001041">
    <property type="entry name" value="2Fe-2S_ferredoxin-type"/>
</dbReference>
<evidence type="ECO:0000256" key="5">
    <source>
        <dbReference type="ARBA" id="ARBA00022982"/>
    </source>
</evidence>
<keyword evidence="11" id="KW-1185">Reference proteome</keyword>
<dbReference type="InterPro" id="IPR036010">
    <property type="entry name" value="2Fe-2S_ferredoxin-like_sf"/>
</dbReference>
<dbReference type="GO" id="GO:0051537">
    <property type="term" value="F:2 iron, 2 sulfur cluster binding"/>
    <property type="evidence" value="ECO:0007669"/>
    <property type="project" value="UniProtKB-KW"/>
</dbReference>
<comment type="cofactor">
    <cofactor evidence="8">
        <name>[2Fe-2S] cluster</name>
        <dbReference type="ChEBI" id="CHEBI:190135"/>
    </cofactor>
    <text evidence="8">Binds 1 [2Fe-2S] cluster.</text>
</comment>
<keyword evidence="8" id="KW-0934">Plastid</keyword>
<dbReference type="SUPFAM" id="SSF54292">
    <property type="entry name" value="2Fe-2S ferredoxin-like"/>
    <property type="match status" value="1"/>
</dbReference>
<dbReference type="PROSITE" id="PS51085">
    <property type="entry name" value="2FE2S_FER_2"/>
    <property type="match status" value="1"/>
</dbReference>
<comment type="subcellular location">
    <subcellularLocation>
        <location evidence="8">Plastid</location>
        <location evidence="8">Chloroplast</location>
    </subcellularLocation>
</comment>
<dbReference type="InterPro" id="IPR012675">
    <property type="entry name" value="Beta-grasp_dom_sf"/>
</dbReference>
<dbReference type="Gene3D" id="3.10.20.30">
    <property type="match status" value="1"/>
</dbReference>
<keyword evidence="7 8" id="KW-0411">Iron-sulfur</keyword>
<comment type="function">
    <text evidence="8">Ferredoxins are iron-sulfur proteins that transfer electrons in a wide variety of metabolic reactions.</text>
</comment>
<dbReference type="InterPro" id="IPR010241">
    <property type="entry name" value="Fd_pln"/>
</dbReference>
<organism evidence="10 11">
    <name type="scientific">Chlorella ohadii</name>
    <dbReference type="NCBI Taxonomy" id="2649997"/>
    <lineage>
        <taxon>Eukaryota</taxon>
        <taxon>Viridiplantae</taxon>
        <taxon>Chlorophyta</taxon>
        <taxon>core chlorophytes</taxon>
        <taxon>Trebouxiophyceae</taxon>
        <taxon>Chlorellales</taxon>
        <taxon>Chlorellaceae</taxon>
        <taxon>Chlorella clade</taxon>
        <taxon>Chlorella</taxon>
    </lineage>
</organism>
<gene>
    <name evidence="10" type="ORF">COHA_003840</name>
</gene>
<evidence type="ECO:0000256" key="8">
    <source>
        <dbReference type="RuleBase" id="RU364001"/>
    </source>
</evidence>
<dbReference type="GO" id="GO:0046872">
    <property type="term" value="F:metal ion binding"/>
    <property type="evidence" value="ECO:0007669"/>
    <property type="project" value="UniProtKB-KW"/>
</dbReference>
<comment type="similarity">
    <text evidence="1 8">Belongs to the 2Fe2S plant-type ferredoxin family.</text>
</comment>
<name>A0AAD5DSS2_9CHLO</name>
<evidence type="ECO:0000256" key="2">
    <source>
        <dbReference type="ARBA" id="ARBA00022448"/>
    </source>
</evidence>
<evidence type="ECO:0000313" key="11">
    <source>
        <dbReference type="Proteomes" id="UP001205105"/>
    </source>
</evidence>
<keyword evidence="5 8" id="KW-0249">Electron transport</keyword>
<dbReference type="AlphaFoldDB" id="A0AAD5DSS2"/>
<evidence type="ECO:0000256" key="4">
    <source>
        <dbReference type="ARBA" id="ARBA00022723"/>
    </source>
</evidence>
<dbReference type="GO" id="GO:0009507">
    <property type="term" value="C:chloroplast"/>
    <property type="evidence" value="ECO:0007669"/>
    <property type="project" value="UniProtKB-SubCell"/>
</dbReference>
<evidence type="ECO:0000313" key="10">
    <source>
        <dbReference type="EMBL" id="KAI7842486.1"/>
    </source>
</evidence>
<keyword evidence="4 8" id="KW-0479">Metal-binding</keyword>
<accession>A0AAD5DSS2</accession>
<evidence type="ECO:0000256" key="6">
    <source>
        <dbReference type="ARBA" id="ARBA00023004"/>
    </source>
</evidence>
<feature type="domain" description="2Fe-2S ferredoxin-type" evidence="9">
    <location>
        <begin position="43"/>
        <end position="133"/>
    </location>
</feature>
<comment type="caution">
    <text evidence="10">The sequence shown here is derived from an EMBL/GenBank/DDBJ whole genome shotgun (WGS) entry which is preliminary data.</text>
</comment>
<sequence>MQAAAVRSVQPCRPGAAAAGSRRAFGVAAAPAAARRQAAVCHAKVELQDLDGATHQLDVPEDETVLDAALAKGIDVPYDCKMGVCLRCAAKIDSGNVEQPGSMINDEAQDEGYALLCVAYPVSDCSIRVIPEDDLAEAVLATS</sequence>
<reference evidence="10" key="1">
    <citation type="submission" date="2020-11" db="EMBL/GenBank/DDBJ databases">
        <title>Chlorella ohadii genome sequencing and assembly.</title>
        <authorList>
            <person name="Murik O."/>
            <person name="Treves H."/>
            <person name="Kedem I."/>
            <person name="Shotland Y."/>
            <person name="Kaplan A."/>
        </authorList>
    </citation>
    <scope>NUCLEOTIDE SEQUENCE</scope>
    <source>
        <strain evidence="10">1</strain>
    </source>
</reference>